<evidence type="ECO:0000256" key="2">
    <source>
        <dbReference type="ARBA" id="ARBA00022840"/>
    </source>
</evidence>
<protein>
    <submittedName>
        <fullName evidence="4">Alpha-D-ribose 1-methylphosphonate 5-triphosphate synthase subunit PhnL</fullName>
    </submittedName>
</protein>
<name>A0A6V7RFC9_9STAP</name>
<accession>A0A6V7RFC9</accession>
<keyword evidence="1" id="KW-0547">Nucleotide-binding</keyword>
<dbReference type="PANTHER" id="PTHR24220">
    <property type="entry name" value="IMPORT ATP-BINDING PROTEIN"/>
    <property type="match status" value="1"/>
</dbReference>
<proteinExistence type="predicted"/>
<dbReference type="SMART" id="SM00382">
    <property type="entry name" value="AAA"/>
    <property type="match status" value="1"/>
</dbReference>
<keyword evidence="2" id="KW-0067">ATP-binding</keyword>
<dbReference type="InterPro" id="IPR027417">
    <property type="entry name" value="P-loop_NTPase"/>
</dbReference>
<evidence type="ECO:0000313" key="4">
    <source>
        <dbReference type="EMBL" id="CAD2075624.1"/>
    </source>
</evidence>
<evidence type="ECO:0000313" key="5">
    <source>
        <dbReference type="Proteomes" id="UP000589351"/>
    </source>
</evidence>
<dbReference type="GO" id="GO:0022857">
    <property type="term" value="F:transmembrane transporter activity"/>
    <property type="evidence" value="ECO:0007669"/>
    <property type="project" value="TreeGrafter"/>
</dbReference>
<reference evidence="4 5" key="1">
    <citation type="submission" date="2020-07" db="EMBL/GenBank/DDBJ databases">
        <authorList>
            <person name="Criscuolo A."/>
        </authorList>
    </citation>
    <scope>NUCLEOTIDE SEQUENCE [LARGE SCALE GENOMIC DNA]</scope>
    <source>
        <strain evidence="4">CIP111649</strain>
    </source>
</reference>
<dbReference type="InterPro" id="IPR015854">
    <property type="entry name" value="ABC_transpr_LolD-like"/>
</dbReference>
<dbReference type="EMBL" id="CAJEWD010000006">
    <property type="protein sequence ID" value="CAD2075624.1"/>
    <property type="molecule type" value="Genomic_DNA"/>
</dbReference>
<sequence>MIKIEDFSKSFTIHHLNQTRQAISGVSFDVKKGEFLGIVGESGSGKSTILKSIYGTYKPTTGTVEYDSEAYGKVNLHGISDRALIRLRTQEIGYVSQFLKVMPRTTTLELVINSMLEMGVDKETAEKEAEEALTHFDIPEALWHNYPNTFSGGEKLRLNIACAIVKKPRLLLLDEPTASLDEKSKLKVRETISKLIEGGTTLIGIFHDLEFMDGLCTKVYDMNTKTIEERAL</sequence>
<dbReference type="InterPro" id="IPR003439">
    <property type="entry name" value="ABC_transporter-like_ATP-bd"/>
</dbReference>
<dbReference type="GO" id="GO:0005886">
    <property type="term" value="C:plasma membrane"/>
    <property type="evidence" value="ECO:0007669"/>
    <property type="project" value="TreeGrafter"/>
</dbReference>
<dbReference type="AlphaFoldDB" id="A0A6V7RFC9"/>
<gene>
    <name evidence="4" type="primary">phnL</name>
    <name evidence="4" type="ORF">JEODO184_00911</name>
</gene>
<dbReference type="Pfam" id="PF00005">
    <property type="entry name" value="ABC_tran"/>
    <property type="match status" value="1"/>
</dbReference>
<organism evidence="4 5">
    <name type="scientific">Jeotgalicoccus meleagridis</name>
    <dbReference type="NCBI Taxonomy" id="2759181"/>
    <lineage>
        <taxon>Bacteria</taxon>
        <taxon>Bacillati</taxon>
        <taxon>Bacillota</taxon>
        <taxon>Bacilli</taxon>
        <taxon>Bacillales</taxon>
        <taxon>Staphylococcaceae</taxon>
        <taxon>Jeotgalicoccus</taxon>
    </lineage>
</organism>
<dbReference type="GO" id="GO:0016887">
    <property type="term" value="F:ATP hydrolysis activity"/>
    <property type="evidence" value="ECO:0007669"/>
    <property type="project" value="InterPro"/>
</dbReference>
<evidence type="ECO:0000256" key="1">
    <source>
        <dbReference type="ARBA" id="ARBA00022741"/>
    </source>
</evidence>
<dbReference type="RefSeq" id="WP_185125437.1">
    <property type="nucleotide sequence ID" value="NZ_CAJEWD010000006.1"/>
</dbReference>
<dbReference type="Gene3D" id="3.40.50.300">
    <property type="entry name" value="P-loop containing nucleotide triphosphate hydrolases"/>
    <property type="match status" value="1"/>
</dbReference>
<dbReference type="Proteomes" id="UP000589351">
    <property type="component" value="Unassembled WGS sequence"/>
</dbReference>
<dbReference type="GO" id="GO:0005524">
    <property type="term" value="F:ATP binding"/>
    <property type="evidence" value="ECO:0007669"/>
    <property type="project" value="UniProtKB-KW"/>
</dbReference>
<keyword evidence="5" id="KW-1185">Reference proteome</keyword>
<feature type="domain" description="ABC transporter" evidence="3">
    <location>
        <begin position="2"/>
        <end position="232"/>
    </location>
</feature>
<comment type="caution">
    <text evidence="4">The sequence shown here is derived from an EMBL/GenBank/DDBJ whole genome shotgun (WGS) entry which is preliminary data.</text>
</comment>
<dbReference type="InterPro" id="IPR003593">
    <property type="entry name" value="AAA+_ATPase"/>
</dbReference>
<dbReference type="SUPFAM" id="SSF52540">
    <property type="entry name" value="P-loop containing nucleoside triphosphate hydrolases"/>
    <property type="match status" value="1"/>
</dbReference>
<dbReference type="PROSITE" id="PS50893">
    <property type="entry name" value="ABC_TRANSPORTER_2"/>
    <property type="match status" value="1"/>
</dbReference>
<evidence type="ECO:0000259" key="3">
    <source>
        <dbReference type="PROSITE" id="PS50893"/>
    </source>
</evidence>